<evidence type="ECO:0000313" key="1">
    <source>
        <dbReference type="EMBL" id="GAA5503726.1"/>
    </source>
</evidence>
<dbReference type="EMBL" id="BAABRN010000063">
    <property type="protein sequence ID" value="GAA5503726.1"/>
    <property type="molecule type" value="Genomic_DNA"/>
</dbReference>
<accession>A0ABP9VG43</accession>
<proteinExistence type="predicted"/>
<comment type="caution">
    <text evidence="1">The sequence shown here is derived from an EMBL/GenBank/DDBJ whole genome shotgun (WGS) entry which is preliminary data.</text>
</comment>
<name>A0ABP9VG43_9DEIO</name>
<dbReference type="RefSeq" id="WP_353543701.1">
    <property type="nucleotide sequence ID" value="NZ_BAABRN010000063.1"/>
</dbReference>
<reference evidence="1 2" key="1">
    <citation type="submission" date="2024-02" db="EMBL/GenBank/DDBJ databases">
        <title>Deinococcus xinjiangensis NBRC 107630.</title>
        <authorList>
            <person name="Ichikawa N."/>
            <person name="Katano-Makiyama Y."/>
            <person name="Hidaka K."/>
        </authorList>
    </citation>
    <scope>NUCLEOTIDE SEQUENCE [LARGE SCALE GENOMIC DNA]</scope>
    <source>
        <strain evidence="1 2">NBRC 107630</strain>
    </source>
</reference>
<evidence type="ECO:0000313" key="2">
    <source>
        <dbReference type="Proteomes" id="UP001458946"/>
    </source>
</evidence>
<keyword evidence="2" id="KW-1185">Reference proteome</keyword>
<protein>
    <submittedName>
        <fullName evidence="1">Uncharacterized protein</fullName>
    </submittedName>
</protein>
<dbReference type="Proteomes" id="UP001458946">
    <property type="component" value="Unassembled WGS sequence"/>
</dbReference>
<organism evidence="1 2">
    <name type="scientific">Deinococcus xinjiangensis</name>
    <dbReference type="NCBI Taxonomy" id="457454"/>
    <lineage>
        <taxon>Bacteria</taxon>
        <taxon>Thermotogati</taxon>
        <taxon>Deinococcota</taxon>
        <taxon>Deinococci</taxon>
        <taxon>Deinococcales</taxon>
        <taxon>Deinococcaceae</taxon>
        <taxon>Deinococcus</taxon>
    </lineage>
</organism>
<gene>
    <name evidence="1" type="ORF">Dxin01_03487</name>
</gene>
<sequence>MKKFNFKEYAQSGQLDADAQRAITRAIEQAEAAGLPRAYRTKAADDTDADCTDAQAAQLQTTRQSA</sequence>